<dbReference type="InterPro" id="IPR002559">
    <property type="entry name" value="Transposase_11"/>
</dbReference>
<dbReference type="PANTHER" id="PTHR30007">
    <property type="entry name" value="PHP DOMAIN PROTEIN"/>
    <property type="match status" value="1"/>
</dbReference>
<accession>A0ABS1UDQ8</accession>
<dbReference type="EMBL" id="JAETWB010000180">
    <property type="protein sequence ID" value="MBL6082821.1"/>
    <property type="molecule type" value="Genomic_DNA"/>
</dbReference>
<proteinExistence type="predicted"/>
<evidence type="ECO:0000256" key="1">
    <source>
        <dbReference type="SAM" id="Phobius"/>
    </source>
</evidence>
<keyword evidence="1" id="KW-0472">Membrane</keyword>
<comment type="caution">
    <text evidence="3">The sequence shown here is derived from an EMBL/GenBank/DDBJ whole genome shotgun (WGS) entry which is preliminary data.</text>
</comment>
<evidence type="ECO:0000313" key="3">
    <source>
        <dbReference type="EMBL" id="MBL6082821.1"/>
    </source>
</evidence>
<name>A0ABS1UDQ8_9PROT</name>
<evidence type="ECO:0000313" key="4">
    <source>
        <dbReference type="Proteomes" id="UP000660885"/>
    </source>
</evidence>
<dbReference type="Proteomes" id="UP000660885">
    <property type="component" value="Unassembled WGS sequence"/>
</dbReference>
<protein>
    <submittedName>
        <fullName evidence="3">Transposase</fullName>
    </submittedName>
</protein>
<evidence type="ECO:0000259" key="2">
    <source>
        <dbReference type="Pfam" id="PF01609"/>
    </source>
</evidence>
<keyword evidence="1" id="KW-0812">Transmembrane</keyword>
<dbReference type="PANTHER" id="PTHR30007:SF1">
    <property type="entry name" value="BLR1914 PROTEIN"/>
    <property type="match status" value="1"/>
</dbReference>
<keyword evidence="1" id="KW-1133">Transmembrane helix</keyword>
<sequence length="105" mass="11609">MGDLRPAHGLLANLPPPAFCAADAAYDSNGLRHFPLGRGTPPVILNNPTHKNPQPFNARAYRARNIIERTIGRLKDWRRIHTRYDKLAANYASAVAIAAILLGWT</sequence>
<feature type="domain" description="Transposase IS4-like" evidence="2">
    <location>
        <begin position="5"/>
        <end position="101"/>
    </location>
</feature>
<gene>
    <name evidence="3" type="ORF">JMJ56_33295</name>
</gene>
<dbReference type="Pfam" id="PF01609">
    <property type="entry name" value="DDE_Tnp_1"/>
    <property type="match status" value="1"/>
</dbReference>
<keyword evidence="4" id="KW-1185">Reference proteome</keyword>
<feature type="transmembrane region" description="Helical" evidence="1">
    <location>
        <begin position="87"/>
        <end position="104"/>
    </location>
</feature>
<organism evidence="3 4">
    <name type="scientific">Belnapia arida</name>
    <dbReference type="NCBI Taxonomy" id="2804533"/>
    <lineage>
        <taxon>Bacteria</taxon>
        <taxon>Pseudomonadati</taxon>
        <taxon>Pseudomonadota</taxon>
        <taxon>Alphaproteobacteria</taxon>
        <taxon>Acetobacterales</taxon>
        <taxon>Roseomonadaceae</taxon>
        <taxon>Belnapia</taxon>
    </lineage>
</organism>
<dbReference type="RefSeq" id="WP_202836145.1">
    <property type="nucleotide sequence ID" value="NZ_JAETWB010000180.1"/>
</dbReference>
<reference evidence="3 4" key="1">
    <citation type="submission" date="2021-01" db="EMBL/GenBank/DDBJ databases">
        <title>Belnapia mucosa sp. nov. and Belnapia arida sp. nov., isolated from the Tabernas Desert (Almeria, Spain).</title>
        <authorList>
            <person name="Molina-Menor E."/>
            <person name="Vidal-Verdu A."/>
            <person name="Calonge A."/>
            <person name="Satari L."/>
            <person name="Pereto J."/>
            <person name="Porcar M."/>
        </authorList>
    </citation>
    <scope>NUCLEOTIDE SEQUENCE [LARGE SCALE GENOMIC DNA]</scope>
    <source>
        <strain evidence="3 4">T18</strain>
    </source>
</reference>